<gene>
    <name evidence="2" type="ORF">PECAL_1P27790</name>
</gene>
<feature type="region of interest" description="Disordered" evidence="1">
    <location>
        <begin position="469"/>
        <end position="488"/>
    </location>
</feature>
<evidence type="ECO:0000256" key="1">
    <source>
        <dbReference type="SAM" id="MobiDB-lite"/>
    </source>
</evidence>
<reference evidence="2" key="1">
    <citation type="submission" date="2021-11" db="EMBL/GenBank/DDBJ databases">
        <authorList>
            <consortium name="Genoscope - CEA"/>
            <person name="William W."/>
        </authorList>
    </citation>
    <scope>NUCLEOTIDE SEQUENCE</scope>
</reference>
<feature type="region of interest" description="Disordered" evidence="1">
    <location>
        <begin position="54"/>
        <end position="103"/>
    </location>
</feature>
<proteinExistence type="predicted"/>
<keyword evidence="3" id="KW-1185">Reference proteome</keyword>
<name>A0A8J2WUP2_9STRA</name>
<dbReference type="EMBL" id="CAKKNE010000001">
    <property type="protein sequence ID" value="CAH0366295.1"/>
    <property type="molecule type" value="Genomic_DNA"/>
</dbReference>
<feature type="compositionally biased region" description="Basic and acidic residues" evidence="1">
    <location>
        <begin position="358"/>
        <end position="384"/>
    </location>
</feature>
<sequence length="488" mass="53402">MERPPLRYLKPTPGKTFRTLNEAEIEATVKNNLTLAAALLANQPVDPEVWKPAAVAIAPPPPPPPPPVVHDEDGPLPTAPPPAYHEDRAGDVDEECWASPPRRRYDPDAYYDAKAAVTSNDVDNLGRGVAAALRYSTDAARQSLEATDDLRRRIAELELTVANRLEDEAPPPCEAFSPSSPPPAAFSPGSVRREWGTSASTAWTAKARSEGRGAVGLPAWMARPRALDESCASSWDRFEPGPASLDVAAAEDLAGPPIDSPDGQCSIAPSYETDDEQMPSPGAIKRTKERARRANATVHALGRGAAALYQDAARRAADRRRARRSEQNKVRAEEAEDELRRLRAKRRALAAPGPFEGLMKREAEAADRKREAAQQRRREAEVKPRTFRAKPVPNFGKGPPPTSRLSAADRKKVQEASLAKARRMAPRCAAVPTAATDSKRVLGERNQNPAAKQIRAKLKADRKRWDAYVKFKREGPTSPDPRDGEQWE</sequence>
<feature type="region of interest" description="Disordered" evidence="1">
    <location>
        <begin position="166"/>
        <end position="208"/>
    </location>
</feature>
<evidence type="ECO:0000313" key="3">
    <source>
        <dbReference type="Proteomes" id="UP000789595"/>
    </source>
</evidence>
<feature type="compositionally biased region" description="Basic and acidic residues" evidence="1">
    <location>
        <begin position="324"/>
        <end position="341"/>
    </location>
</feature>
<protein>
    <submittedName>
        <fullName evidence="2">Uncharacterized protein</fullName>
    </submittedName>
</protein>
<organism evidence="2 3">
    <name type="scientific">Pelagomonas calceolata</name>
    <dbReference type="NCBI Taxonomy" id="35677"/>
    <lineage>
        <taxon>Eukaryota</taxon>
        <taxon>Sar</taxon>
        <taxon>Stramenopiles</taxon>
        <taxon>Ochrophyta</taxon>
        <taxon>Pelagophyceae</taxon>
        <taxon>Pelagomonadales</taxon>
        <taxon>Pelagomonadaceae</taxon>
        <taxon>Pelagomonas</taxon>
    </lineage>
</organism>
<comment type="caution">
    <text evidence="2">The sequence shown here is derived from an EMBL/GenBank/DDBJ whole genome shotgun (WGS) entry which is preliminary data.</text>
</comment>
<dbReference type="AlphaFoldDB" id="A0A8J2WUP2"/>
<accession>A0A8J2WUP2</accession>
<evidence type="ECO:0000313" key="2">
    <source>
        <dbReference type="EMBL" id="CAH0366295.1"/>
    </source>
</evidence>
<feature type="region of interest" description="Disordered" evidence="1">
    <location>
        <begin position="314"/>
        <end position="462"/>
    </location>
</feature>
<dbReference type="Proteomes" id="UP000789595">
    <property type="component" value="Unassembled WGS sequence"/>
</dbReference>
<feature type="compositionally biased region" description="Pro residues" evidence="1">
    <location>
        <begin position="58"/>
        <end position="68"/>
    </location>
</feature>
<feature type="region of interest" description="Disordered" evidence="1">
    <location>
        <begin position="253"/>
        <end position="289"/>
    </location>
</feature>